<evidence type="ECO:0000313" key="3">
    <source>
        <dbReference type="Proteomes" id="UP001163064"/>
    </source>
</evidence>
<keyword evidence="1" id="KW-0472">Membrane</keyword>
<sequence>MNTIVARLATGAPQILLAIVVVLAVTFLLALAIAVRGTEPRERAAVLRAFAQVLPARRRCRR</sequence>
<dbReference type="EMBL" id="JAPHNL010000251">
    <property type="protein sequence ID" value="MCX3061933.1"/>
    <property type="molecule type" value="Genomic_DNA"/>
</dbReference>
<dbReference type="RefSeq" id="WP_266601684.1">
    <property type="nucleotide sequence ID" value="NZ_JAPHNL010000251.1"/>
</dbReference>
<evidence type="ECO:0000313" key="2">
    <source>
        <dbReference type="EMBL" id="MCX3061933.1"/>
    </source>
</evidence>
<dbReference type="Proteomes" id="UP001163064">
    <property type="component" value="Unassembled WGS sequence"/>
</dbReference>
<evidence type="ECO:0000256" key="1">
    <source>
        <dbReference type="SAM" id="Phobius"/>
    </source>
</evidence>
<feature type="transmembrane region" description="Helical" evidence="1">
    <location>
        <begin position="15"/>
        <end position="35"/>
    </location>
</feature>
<keyword evidence="3" id="KW-1185">Reference proteome</keyword>
<keyword evidence="1" id="KW-0812">Transmembrane</keyword>
<organism evidence="2 3">
    <name type="scientific">Streptomyces beihaiensis</name>
    <dbReference type="NCBI Taxonomy" id="2984495"/>
    <lineage>
        <taxon>Bacteria</taxon>
        <taxon>Bacillati</taxon>
        <taxon>Actinomycetota</taxon>
        <taxon>Actinomycetes</taxon>
        <taxon>Kitasatosporales</taxon>
        <taxon>Streptomycetaceae</taxon>
        <taxon>Streptomyces</taxon>
    </lineage>
</organism>
<reference evidence="2" key="1">
    <citation type="submission" date="2022-10" db="EMBL/GenBank/DDBJ databases">
        <title>Streptomyces beihaiensis sp. nov., a chitin degrading actinobacterium, isolated from shrimp pond soil.</title>
        <authorList>
            <person name="Xie J."/>
            <person name="Shen N."/>
        </authorList>
    </citation>
    <scope>NUCLEOTIDE SEQUENCE</scope>
    <source>
        <strain evidence="2">GXMU-J5</strain>
    </source>
</reference>
<accession>A0ABT3U169</accession>
<proteinExistence type="predicted"/>
<name>A0ABT3U169_9ACTN</name>
<comment type="caution">
    <text evidence="2">The sequence shown here is derived from an EMBL/GenBank/DDBJ whole genome shotgun (WGS) entry which is preliminary data.</text>
</comment>
<gene>
    <name evidence="2" type="ORF">OFY01_19635</name>
</gene>
<keyword evidence="1" id="KW-1133">Transmembrane helix</keyword>
<protein>
    <submittedName>
        <fullName evidence="2">Uncharacterized protein</fullName>
    </submittedName>
</protein>